<gene>
    <name evidence="2" type="ORF">METZ01_LOCUS82731</name>
</gene>
<proteinExistence type="predicted"/>
<keyword evidence="1" id="KW-0732">Signal</keyword>
<name>A0A381URB2_9ZZZZ</name>
<dbReference type="PROSITE" id="PS51257">
    <property type="entry name" value="PROKAR_LIPOPROTEIN"/>
    <property type="match status" value="1"/>
</dbReference>
<sequence>MKFLFHIIILSIFVSACAVPSSPPPPSPEPSNTLTLGTVQSKIRKGMSQAEVLEVLGSPNIVTKNSKAQEVWTYDKVGSSRSSAATVNYGQRTLGQGFLAFLFGGTTSSAAANATNETKSLTVIITFDENKNVSDFTYQSLKY</sequence>
<organism evidence="2">
    <name type="scientific">marine metagenome</name>
    <dbReference type="NCBI Taxonomy" id="408172"/>
    <lineage>
        <taxon>unclassified sequences</taxon>
        <taxon>metagenomes</taxon>
        <taxon>ecological metagenomes</taxon>
    </lineage>
</organism>
<dbReference type="InterPro" id="IPR037873">
    <property type="entry name" value="BamE-like"/>
</dbReference>
<evidence type="ECO:0008006" key="3">
    <source>
        <dbReference type="Google" id="ProtNLM"/>
    </source>
</evidence>
<dbReference type="Gene3D" id="3.30.1450.10">
    <property type="match status" value="1"/>
</dbReference>
<accession>A0A381URB2</accession>
<dbReference type="AlphaFoldDB" id="A0A381URB2"/>
<evidence type="ECO:0000313" key="2">
    <source>
        <dbReference type="EMBL" id="SVA29877.1"/>
    </source>
</evidence>
<protein>
    <recommendedName>
        <fullName evidence="3">Lipoprotein SmpA/OmlA domain-containing protein</fullName>
    </recommendedName>
</protein>
<dbReference type="EMBL" id="UINC01006826">
    <property type="protein sequence ID" value="SVA29877.1"/>
    <property type="molecule type" value="Genomic_DNA"/>
</dbReference>
<evidence type="ECO:0000256" key="1">
    <source>
        <dbReference type="ARBA" id="ARBA00022729"/>
    </source>
</evidence>
<reference evidence="2" key="1">
    <citation type="submission" date="2018-05" db="EMBL/GenBank/DDBJ databases">
        <authorList>
            <person name="Lanie J.A."/>
            <person name="Ng W.-L."/>
            <person name="Kazmierczak K.M."/>
            <person name="Andrzejewski T.M."/>
            <person name="Davidsen T.M."/>
            <person name="Wayne K.J."/>
            <person name="Tettelin H."/>
            <person name="Glass J.I."/>
            <person name="Rusch D."/>
            <person name="Podicherti R."/>
            <person name="Tsui H.-C.T."/>
            <person name="Winkler M.E."/>
        </authorList>
    </citation>
    <scope>NUCLEOTIDE SEQUENCE</scope>
</reference>